<evidence type="ECO:0000313" key="3">
    <source>
        <dbReference type="Proteomes" id="UP001205560"/>
    </source>
</evidence>
<organism evidence="2 3">
    <name type="scientific">Massilia norwichensis</name>
    <dbReference type="NCBI Taxonomy" id="1442366"/>
    <lineage>
        <taxon>Bacteria</taxon>
        <taxon>Pseudomonadati</taxon>
        <taxon>Pseudomonadota</taxon>
        <taxon>Betaproteobacteria</taxon>
        <taxon>Burkholderiales</taxon>
        <taxon>Oxalobacteraceae</taxon>
        <taxon>Telluria group</taxon>
        <taxon>Massilia</taxon>
    </lineage>
</organism>
<name>A0ABT2A796_9BURK</name>
<dbReference type="InterPro" id="IPR021333">
    <property type="entry name" value="DUF2946"/>
</dbReference>
<reference evidence="2 3" key="1">
    <citation type="submission" date="2022-08" db="EMBL/GenBank/DDBJ databases">
        <title>Reclassification of Massilia species as members of the genera Telluria, Duganella, Pseudoduganella, Mokoshia gen. nov. and Zemynaea gen. nov. using orthogonal and non-orthogonal genome-based approaches.</title>
        <authorList>
            <person name="Bowman J.P."/>
        </authorList>
    </citation>
    <scope>NUCLEOTIDE SEQUENCE [LARGE SCALE GENOMIC DNA]</scope>
    <source>
        <strain evidence="2 3">LMG 28164</strain>
    </source>
</reference>
<sequence>MHTPTRHRFVRARMVWIACLAILFNAFAPLVSHAMQAATPAPVVMTLEVCTALGMTTMPLATPTDGQDGDEAGKLHKAMNHCGYCVSHAASHGLPPPSAIAFAAAAGRDVYPPLYYHSSRPLFLWSPAQPRAPPAA</sequence>
<keyword evidence="3" id="KW-1185">Reference proteome</keyword>
<comment type="caution">
    <text evidence="2">The sequence shown here is derived from an EMBL/GenBank/DDBJ whole genome shotgun (WGS) entry which is preliminary data.</text>
</comment>
<gene>
    <name evidence="2" type="ORF">NX782_12545</name>
</gene>
<evidence type="ECO:0000313" key="2">
    <source>
        <dbReference type="EMBL" id="MCS0590032.1"/>
    </source>
</evidence>
<dbReference type="RefSeq" id="WP_258845806.1">
    <property type="nucleotide sequence ID" value="NZ_JANUGX010000013.1"/>
</dbReference>
<dbReference type="Proteomes" id="UP001205560">
    <property type="component" value="Unassembled WGS sequence"/>
</dbReference>
<protein>
    <submittedName>
        <fullName evidence="2">DUF2946 domain-containing protein</fullName>
    </submittedName>
</protein>
<accession>A0ABT2A796</accession>
<evidence type="ECO:0000256" key="1">
    <source>
        <dbReference type="SAM" id="SignalP"/>
    </source>
</evidence>
<dbReference type="Pfam" id="PF11162">
    <property type="entry name" value="DUF2946"/>
    <property type="match status" value="1"/>
</dbReference>
<feature type="signal peptide" evidence="1">
    <location>
        <begin position="1"/>
        <end position="34"/>
    </location>
</feature>
<dbReference type="EMBL" id="JANUGX010000013">
    <property type="protein sequence ID" value="MCS0590032.1"/>
    <property type="molecule type" value="Genomic_DNA"/>
</dbReference>
<proteinExistence type="predicted"/>
<keyword evidence="1" id="KW-0732">Signal</keyword>
<feature type="chain" id="PRO_5045052430" evidence="1">
    <location>
        <begin position="35"/>
        <end position="136"/>
    </location>
</feature>